<dbReference type="RefSeq" id="WP_109895336.1">
    <property type="nucleotide sequence ID" value="NZ_CP029550.1"/>
</dbReference>
<keyword evidence="2" id="KW-1185">Reference proteome</keyword>
<dbReference type="AlphaFoldDB" id="A0A2U8WF17"/>
<name>A0A2U8WF17_9HYPH</name>
<proteinExistence type="predicted"/>
<dbReference type="KEGG" id="mets:DK389_30225"/>
<gene>
    <name evidence="1" type="ORF">DK389_30225</name>
</gene>
<accession>A0A2U8WF17</accession>
<protein>
    <submittedName>
        <fullName evidence="1">Uncharacterized protein</fullName>
    </submittedName>
</protein>
<dbReference type="EMBL" id="CP029550">
    <property type="protein sequence ID" value="AWN44000.1"/>
    <property type="molecule type" value="Genomic_DNA"/>
</dbReference>
<evidence type="ECO:0000313" key="1">
    <source>
        <dbReference type="EMBL" id="AWN44000.1"/>
    </source>
</evidence>
<organism evidence="1 2">
    <name type="scientific">Methylobacterium durans</name>
    <dbReference type="NCBI Taxonomy" id="2202825"/>
    <lineage>
        <taxon>Bacteria</taxon>
        <taxon>Pseudomonadati</taxon>
        <taxon>Pseudomonadota</taxon>
        <taxon>Alphaproteobacteria</taxon>
        <taxon>Hyphomicrobiales</taxon>
        <taxon>Methylobacteriaceae</taxon>
        <taxon>Methylobacterium</taxon>
    </lineage>
</organism>
<sequence length="62" mass="6678">MQDAHTTLMTALRSIIADGADPRPAIARAIAGLEAERPRPVAPHREMPGPYAPNAWSIYAGR</sequence>
<dbReference type="OrthoDB" id="8001224at2"/>
<dbReference type="Proteomes" id="UP000245926">
    <property type="component" value="Chromosome"/>
</dbReference>
<evidence type="ECO:0000313" key="2">
    <source>
        <dbReference type="Proteomes" id="UP000245926"/>
    </source>
</evidence>
<reference evidence="2" key="1">
    <citation type="submission" date="2018-05" db="EMBL/GenBank/DDBJ databases">
        <title>Complete Genome Sequence of Methylobacterium sp. 17SD2-17.</title>
        <authorList>
            <person name="Srinivasan S."/>
        </authorList>
    </citation>
    <scope>NUCLEOTIDE SEQUENCE [LARGE SCALE GENOMIC DNA]</scope>
    <source>
        <strain evidence="2">17SD2-17</strain>
    </source>
</reference>